<evidence type="ECO:0000313" key="1">
    <source>
        <dbReference type="EMBL" id="MBA0879818.1"/>
    </source>
</evidence>
<sequence>MEGSDKKTKAKKKLRLRSFKMRMIGSSYFQNDAQELLFGHPSVESVAKRFSNTSQHLDETTDAPIETYHKERINVLVQDFNDVQEQLD</sequence>
<reference evidence="1 2" key="1">
    <citation type="journal article" date="2019" name="Genome Biol. Evol.">
        <title>Insights into the evolution of the New World diploid cottons (Gossypium, subgenus Houzingenia) based on genome sequencing.</title>
        <authorList>
            <person name="Grover C.E."/>
            <person name="Arick M.A. 2nd"/>
            <person name="Thrash A."/>
            <person name="Conover J.L."/>
            <person name="Sanders W.S."/>
            <person name="Peterson D.G."/>
            <person name="Frelichowski J.E."/>
            <person name="Scheffler J.A."/>
            <person name="Scheffler B.E."/>
            <person name="Wendel J.F."/>
        </authorList>
    </citation>
    <scope>NUCLEOTIDE SEQUENCE [LARGE SCALE GENOMIC DNA]</scope>
    <source>
        <strain evidence="1">1</strain>
        <tissue evidence="1">Leaf</tissue>
    </source>
</reference>
<dbReference type="Proteomes" id="UP000593576">
    <property type="component" value="Unassembled WGS sequence"/>
</dbReference>
<protein>
    <submittedName>
        <fullName evidence="1">Uncharacterized protein</fullName>
    </submittedName>
</protein>
<gene>
    <name evidence="1" type="ORF">Goshw_002852</name>
</gene>
<accession>A0A7J9N9B5</accession>
<feature type="non-terminal residue" evidence="1">
    <location>
        <position position="1"/>
    </location>
</feature>
<organism evidence="1 2">
    <name type="scientific">Gossypium schwendimanii</name>
    <name type="common">Cotton</name>
    <dbReference type="NCBI Taxonomy" id="34291"/>
    <lineage>
        <taxon>Eukaryota</taxon>
        <taxon>Viridiplantae</taxon>
        <taxon>Streptophyta</taxon>
        <taxon>Embryophyta</taxon>
        <taxon>Tracheophyta</taxon>
        <taxon>Spermatophyta</taxon>
        <taxon>Magnoliopsida</taxon>
        <taxon>eudicotyledons</taxon>
        <taxon>Gunneridae</taxon>
        <taxon>Pentapetalae</taxon>
        <taxon>rosids</taxon>
        <taxon>malvids</taxon>
        <taxon>Malvales</taxon>
        <taxon>Malvaceae</taxon>
        <taxon>Malvoideae</taxon>
        <taxon>Gossypium</taxon>
    </lineage>
</organism>
<evidence type="ECO:0000313" key="2">
    <source>
        <dbReference type="Proteomes" id="UP000593576"/>
    </source>
</evidence>
<comment type="caution">
    <text evidence="1">The sequence shown here is derived from an EMBL/GenBank/DDBJ whole genome shotgun (WGS) entry which is preliminary data.</text>
</comment>
<keyword evidence="2" id="KW-1185">Reference proteome</keyword>
<name>A0A7J9N9B5_GOSSC</name>
<proteinExistence type="predicted"/>
<dbReference type="EMBL" id="JABFAF010276460">
    <property type="protein sequence ID" value="MBA0879818.1"/>
    <property type="molecule type" value="Genomic_DNA"/>
</dbReference>
<dbReference type="AlphaFoldDB" id="A0A7J9N9B5"/>